<gene>
    <name evidence="7" type="ORF">G7K_3263-t1</name>
</gene>
<feature type="transmembrane region" description="Helical" evidence="5">
    <location>
        <begin position="174"/>
        <end position="195"/>
    </location>
</feature>
<comment type="subcellular location">
    <subcellularLocation>
        <location evidence="1">Membrane</location>
        <topology evidence="1">Multi-pass membrane protein</topology>
    </subcellularLocation>
</comment>
<evidence type="ECO:0000256" key="3">
    <source>
        <dbReference type="ARBA" id="ARBA00022989"/>
    </source>
</evidence>
<dbReference type="SUPFAM" id="SSF103473">
    <property type="entry name" value="MFS general substrate transporter"/>
    <property type="match status" value="1"/>
</dbReference>
<reference evidence="7 8" key="1">
    <citation type="journal article" date="2011" name="J. Gen. Appl. Microbiol.">
        <title>Draft genome sequencing of the enigmatic yeast Saitoella complicata.</title>
        <authorList>
            <person name="Nishida H."/>
            <person name="Hamamoto M."/>
            <person name="Sugiyama J."/>
        </authorList>
    </citation>
    <scope>NUCLEOTIDE SEQUENCE [LARGE SCALE GENOMIC DNA]</scope>
    <source>
        <strain evidence="7 8">NRRL Y-17804</strain>
    </source>
</reference>
<evidence type="ECO:0000256" key="2">
    <source>
        <dbReference type="ARBA" id="ARBA00022692"/>
    </source>
</evidence>
<keyword evidence="3 5" id="KW-1133">Transmembrane helix</keyword>
<feature type="transmembrane region" description="Helical" evidence="5">
    <location>
        <begin position="87"/>
        <end position="106"/>
    </location>
</feature>
<name>A0A0E9NI63_SAICN</name>
<proteinExistence type="predicted"/>
<dbReference type="Proteomes" id="UP000033140">
    <property type="component" value="Unassembled WGS sequence"/>
</dbReference>
<dbReference type="Pfam" id="PF00083">
    <property type="entry name" value="Sugar_tr"/>
    <property type="match status" value="1"/>
</dbReference>
<dbReference type="OMA" id="YIMIAFS"/>
<evidence type="ECO:0000313" key="7">
    <source>
        <dbReference type="EMBL" id="GAO49105.1"/>
    </source>
</evidence>
<evidence type="ECO:0000256" key="4">
    <source>
        <dbReference type="ARBA" id="ARBA00023136"/>
    </source>
</evidence>
<feature type="transmembrane region" description="Helical" evidence="5">
    <location>
        <begin position="141"/>
        <end position="162"/>
    </location>
</feature>
<dbReference type="EMBL" id="BACD03000020">
    <property type="protein sequence ID" value="GAO49105.1"/>
    <property type="molecule type" value="Genomic_DNA"/>
</dbReference>
<dbReference type="AlphaFoldDB" id="A0A0E9NI63"/>
<feature type="transmembrane region" description="Helical" evidence="5">
    <location>
        <begin position="432"/>
        <end position="450"/>
    </location>
</feature>
<accession>A0A0E9NI63</accession>
<keyword evidence="8" id="KW-1185">Reference proteome</keyword>
<dbReference type="PANTHER" id="PTHR23508:SF10">
    <property type="entry name" value="CARBOXYLIC ACID TRANSPORTER PROTEIN HOMOLOG"/>
    <property type="match status" value="1"/>
</dbReference>
<evidence type="ECO:0000256" key="1">
    <source>
        <dbReference type="ARBA" id="ARBA00004141"/>
    </source>
</evidence>
<dbReference type="InterPro" id="IPR020846">
    <property type="entry name" value="MFS_dom"/>
</dbReference>
<dbReference type="GO" id="GO:0005886">
    <property type="term" value="C:plasma membrane"/>
    <property type="evidence" value="ECO:0007669"/>
    <property type="project" value="TreeGrafter"/>
</dbReference>
<comment type="caution">
    <text evidence="7">The sequence shown here is derived from an EMBL/GenBank/DDBJ whole genome shotgun (WGS) entry which is preliminary data.</text>
</comment>
<dbReference type="PANTHER" id="PTHR23508">
    <property type="entry name" value="CARBOXYLIC ACID TRANSPORTER PROTEIN HOMOLOG"/>
    <property type="match status" value="1"/>
</dbReference>
<feature type="domain" description="Major facilitator superfamily (MFS) profile" evidence="6">
    <location>
        <begin position="51"/>
        <end position="456"/>
    </location>
</feature>
<organism evidence="7 8">
    <name type="scientific">Saitoella complicata (strain BCRC 22490 / CBS 7301 / JCM 7358 / NBRC 10748 / NRRL Y-17804)</name>
    <dbReference type="NCBI Taxonomy" id="698492"/>
    <lineage>
        <taxon>Eukaryota</taxon>
        <taxon>Fungi</taxon>
        <taxon>Dikarya</taxon>
        <taxon>Ascomycota</taxon>
        <taxon>Taphrinomycotina</taxon>
        <taxon>Taphrinomycotina incertae sedis</taxon>
        <taxon>Saitoella</taxon>
    </lineage>
</organism>
<sequence length="510" mass="56104">MGTWQRVKDHFKTFEITIDENGQTHKTPIPRPKVPNPWHVVRLLNWKHWVYFLVGFAAWTMDGYDFHTVSLSVSRLAEFYGKPRADISQSITFTLLFRSVGAAVFGMAGDMYGRKWPLFVNLMIIAVLQVGTAYADSFKVFLAVRSLFGIAMGGIWGLAASMSLENMPVEARGLFSGILQQGYALGYLIGAVFNLTVVPHSPHSFRALFYIGAALTALVACTRLFFPESQQFLEAKRNRQNGSHAAAFMKDAKKVLRMHWRRCLYAVVLMSGFNFMSHTSQDMYPTYMQQGKGFSASKATLATLIAKVGALIGGTIGGYYSQFWGRRLTIIVSCVLGICFIPLWVLPTGLAPLIMGSFFVEGFVQAAWGVVPVHLAELSPPAFRAAFPGITYQLGNMISSPAAQILTTVAESLKKQVTVNGVRVERPDYGTTQAIMMAIIFTWVAIWAAIGKEERGAHFELAAAAGSGEGEIGKGIVEMQEGRATPTEVMDLEKKGGAEHVENVAAEQRR</sequence>
<feature type="transmembrane region" description="Helical" evidence="5">
    <location>
        <begin position="118"/>
        <end position="135"/>
    </location>
</feature>
<evidence type="ECO:0000259" key="6">
    <source>
        <dbReference type="PROSITE" id="PS50850"/>
    </source>
</evidence>
<keyword evidence="2 5" id="KW-0812">Transmembrane</keyword>
<dbReference type="PROSITE" id="PS50850">
    <property type="entry name" value="MFS"/>
    <property type="match status" value="1"/>
</dbReference>
<reference evidence="7 8" key="2">
    <citation type="journal article" date="2014" name="J. Gen. Appl. Microbiol.">
        <title>The early diverging ascomycetous budding yeast Saitoella complicata has three histone deacetylases belonging to the Clr6, Hos2, and Rpd3 lineages.</title>
        <authorList>
            <person name="Nishida H."/>
            <person name="Matsumoto T."/>
            <person name="Kondo S."/>
            <person name="Hamamoto M."/>
            <person name="Yoshikawa H."/>
        </authorList>
    </citation>
    <scope>NUCLEOTIDE SEQUENCE [LARGE SCALE GENOMIC DNA]</scope>
    <source>
        <strain evidence="7 8">NRRL Y-17804</strain>
    </source>
</reference>
<feature type="transmembrane region" description="Helical" evidence="5">
    <location>
        <begin position="207"/>
        <end position="226"/>
    </location>
</feature>
<reference evidence="7 8" key="3">
    <citation type="journal article" date="2015" name="Genome Announc.">
        <title>Draft Genome Sequence of the Archiascomycetous Yeast Saitoella complicata.</title>
        <authorList>
            <person name="Yamauchi K."/>
            <person name="Kondo S."/>
            <person name="Hamamoto M."/>
            <person name="Takahashi Y."/>
            <person name="Ogura Y."/>
            <person name="Hayashi T."/>
            <person name="Nishida H."/>
        </authorList>
    </citation>
    <scope>NUCLEOTIDE SEQUENCE [LARGE SCALE GENOMIC DNA]</scope>
    <source>
        <strain evidence="7 8">NRRL Y-17804</strain>
    </source>
</reference>
<dbReference type="InterPro" id="IPR005828">
    <property type="entry name" value="MFS_sugar_transport-like"/>
</dbReference>
<feature type="transmembrane region" description="Helical" evidence="5">
    <location>
        <begin position="49"/>
        <end position="67"/>
    </location>
</feature>
<protein>
    <recommendedName>
        <fullName evidence="6">Major facilitator superfamily (MFS) profile domain-containing protein</fullName>
    </recommendedName>
</protein>
<feature type="transmembrane region" description="Helical" evidence="5">
    <location>
        <begin position="328"/>
        <end position="346"/>
    </location>
</feature>
<evidence type="ECO:0000313" key="8">
    <source>
        <dbReference type="Proteomes" id="UP000033140"/>
    </source>
</evidence>
<dbReference type="GO" id="GO:0046943">
    <property type="term" value="F:carboxylic acid transmembrane transporter activity"/>
    <property type="evidence" value="ECO:0007669"/>
    <property type="project" value="TreeGrafter"/>
</dbReference>
<feature type="transmembrane region" description="Helical" evidence="5">
    <location>
        <begin position="263"/>
        <end position="279"/>
    </location>
</feature>
<feature type="transmembrane region" description="Helical" evidence="5">
    <location>
        <begin position="299"/>
        <end position="321"/>
    </location>
</feature>
<keyword evidence="4 5" id="KW-0472">Membrane</keyword>
<dbReference type="CDD" id="cd17316">
    <property type="entry name" value="MFS_SV2_like"/>
    <property type="match status" value="1"/>
</dbReference>
<dbReference type="InterPro" id="IPR036259">
    <property type="entry name" value="MFS_trans_sf"/>
</dbReference>
<dbReference type="Gene3D" id="1.20.1250.20">
    <property type="entry name" value="MFS general substrate transporter like domains"/>
    <property type="match status" value="2"/>
</dbReference>
<evidence type="ECO:0000256" key="5">
    <source>
        <dbReference type="SAM" id="Phobius"/>
    </source>
</evidence>
<dbReference type="STRING" id="698492.A0A0E9NI63"/>